<evidence type="ECO:0000313" key="3">
    <source>
        <dbReference type="Proteomes" id="UP000247233"/>
    </source>
</evidence>
<feature type="region of interest" description="Disordered" evidence="1">
    <location>
        <begin position="176"/>
        <end position="213"/>
    </location>
</feature>
<organism evidence="2 3">
    <name type="scientific">Aspergillus heteromorphus CBS 117.55</name>
    <dbReference type="NCBI Taxonomy" id="1448321"/>
    <lineage>
        <taxon>Eukaryota</taxon>
        <taxon>Fungi</taxon>
        <taxon>Dikarya</taxon>
        <taxon>Ascomycota</taxon>
        <taxon>Pezizomycotina</taxon>
        <taxon>Eurotiomycetes</taxon>
        <taxon>Eurotiomycetidae</taxon>
        <taxon>Eurotiales</taxon>
        <taxon>Aspergillaceae</taxon>
        <taxon>Aspergillus</taxon>
        <taxon>Aspergillus subgen. Circumdati</taxon>
    </lineage>
</organism>
<dbReference type="RefSeq" id="XP_025394434.1">
    <property type="nucleotide sequence ID" value="XM_025546973.1"/>
</dbReference>
<protein>
    <submittedName>
        <fullName evidence="2">Uncharacterized protein</fullName>
    </submittedName>
</protein>
<sequence length="618" mass="69054">MAPSTATGQPIIIRSACQDSTPQSSNHWSTSLEQKLQKDLCNGSLRGRVPSWLLQPESNHAAPSWTDTVTKPIGNASHYITCPGHREDVSCAGLWRRQERNIMAIGLHCVFGGWVVYNGSQISDVLPDPATGEGRSVQRLRRIWAQHVLPQTAVQTDAQTVWEDERELDGFKAMLSRGLGHKPSPASASSSTQDARQQNQTVRGRGSGGWAGVSEDGKVVLKRDPGKQVLCGGQARCDVELGGIFQPQDIEIWTAWHGLSTLATRDGRWRPGYHVEELMGIWLFVVDYALTREKWRSMDETWMQAVHWSLLRTPPDIPAGFIQGVQEDFAEMLPQELRRACSLSSDHEDEYTPQDASSVEKRHRLLMDRAGNTLMNQSIGEPLSSPRGSIGMYAYTIPNDIVDFERDVLCGETNNTLRSLTSAQQVVDGAGFCIEAMLWALDRRDYDLVVLTFSSAAYYAVCWRYNLVKIAARYPAVSIRDRELTVPPEYEDLFDLMRSRDGGGASNPRVYGELYDRAQRQLEEMFGRCTCNGYVPGHEAWNLLSQAFDQGGNDELEQKVLMGLVELNNAADAGDIRSECGLDLLCYEAFVRFFHPDIGIVARMHYKTTMDGARSIIE</sequence>
<proteinExistence type="predicted"/>
<dbReference type="Proteomes" id="UP000247233">
    <property type="component" value="Unassembled WGS sequence"/>
</dbReference>
<keyword evidence="3" id="KW-1185">Reference proteome</keyword>
<feature type="compositionally biased region" description="Polar residues" evidence="1">
    <location>
        <begin position="186"/>
        <end position="202"/>
    </location>
</feature>
<evidence type="ECO:0000256" key="1">
    <source>
        <dbReference type="SAM" id="MobiDB-lite"/>
    </source>
</evidence>
<dbReference type="EMBL" id="MSFL01000053">
    <property type="protein sequence ID" value="PWY65223.1"/>
    <property type="molecule type" value="Genomic_DNA"/>
</dbReference>
<gene>
    <name evidence="2" type="ORF">BO70DRAFT_401164</name>
</gene>
<evidence type="ECO:0000313" key="2">
    <source>
        <dbReference type="EMBL" id="PWY65223.1"/>
    </source>
</evidence>
<dbReference type="VEuPathDB" id="FungiDB:BO70DRAFT_401164"/>
<dbReference type="OrthoDB" id="4683071at2759"/>
<dbReference type="AlphaFoldDB" id="A0A317UT43"/>
<reference evidence="2 3" key="1">
    <citation type="submission" date="2016-12" db="EMBL/GenBank/DDBJ databases">
        <title>The genomes of Aspergillus section Nigri reveals drivers in fungal speciation.</title>
        <authorList>
            <consortium name="DOE Joint Genome Institute"/>
            <person name="Vesth T.C."/>
            <person name="Nybo J."/>
            <person name="Theobald S."/>
            <person name="Brandl J."/>
            <person name="Frisvad J.C."/>
            <person name="Nielsen K.F."/>
            <person name="Lyhne E.K."/>
            <person name="Kogle M.E."/>
            <person name="Kuo A."/>
            <person name="Riley R."/>
            <person name="Clum A."/>
            <person name="Nolan M."/>
            <person name="Lipzen A."/>
            <person name="Salamov A."/>
            <person name="Henrissat B."/>
            <person name="Wiebenga A."/>
            <person name="De Vries R.P."/>
            <person name="Grigoriev I.V."/>
            <person name="Mortensen U.H."/>
            <person name="Andersen M.R."/>
            <person name="Baker S.E."/>
        </authorList>
    </citation>
    <scope>NUCLEOTIDE SEQUENCE [LARGE SCALE GENOMIC DNA]</scope>
    <source>
        <strain evidence="2 3">CBS 117.55</strain>
    </source>
</reference>
<comment type="caution">
    <text evidence="2">The sequence shown here is derived from an EMBL/GenBank/DDBJ whole genome shotgun (WGS) entry which is preliminary data.</text>
</comment>
<accession>A0A317UT43</accession>
<dbReference type="GeneID" id="37069210"/>
<name>A0A317UT43_9EURO</name>